<dbReference type="AlphaFoldDB" id="A0AAD9KPJ6"/>
<comment type="caution">
    <text evidence="2">The sequence shown here is derived from an EMBL/GenBank/DDBJ whole genome shotgun (WGS) entry which is preliminary data.</text>
</comment>
<feature type="compositionally biased region" description="Basic and acidic residues" evidence="1">
    <location>
        <begin position="77"/>
        <end position="89"/>
    </location>
</feature>
<protein>
    <submittedName>
        <fullName evidence="2">Uncharacterized protein</fullName>
    </submittedName>
</protein>
<feature type="compositionally biased region" description="Basic and acidic residues" evidence="1">
    <location>
        <begin position="97"/>
        <end position="122"/>
    </location>
</feature>
<evidence type="ECO:0000256" key="1">
    <source>
        <dbReference type="SAM" id="MobiDB-lite"/>
    </source>
</evidence>
<sequence length="122" mass="13399">MSESDDRRTSGMAVLIGLDDSFVQCTAVVVGELFATMPSSGKTKLEPTNGEWHEGDGVAVVTAMQGTDALWEERRDVRGYRQTEPDRGETGGVHAEGAVRHPLEVRERTPWSGADKLKREQN</sequence>
<keyword evidence="3" id="KW-1185">Reference proteome</keyword>
<evidence type="ECO:0000313" key="3">
    <source>
        <dbReference type="Proteomes" id="UP001209878"/>
    </source>
</evidence>
<reference evidence="2" key="1">
    <citation type="journal article" date="2023" name="Mol. Biol. Evol.">
        <title>Third-Generation Sequencing Reveals the Adaptive Role of the Epigenome in Three Deep-Sea Polychaetes.</title>
        <authorList>
            <person name="Perez M."/>
            <person name="Aroh O."/>
            <person name="Sun Y."/>
            <person name="Lan Y."/>
            <person name="Juniper S.K."/>
            <person name="Young C.R."/>
            <person name="Angers B."/>
            <person name="Qian P.Y."/>
        </authorList>
    </citation>
    <scope>NUCLEOTIDE SEQUENCE</scope>
    <source>
        <strain evidence="2">R07B-5</strain>
    </source>
</reference>
<dbReference type="EMBL" id="JAODUO010000748">
    <property type="protein sequence ID" value="KAK2175122.1"/>
    <property type="molecule type" value="Genomic_DNA"/>
</dbReference>
<organism evidence="2 3">
    <name type="scientific">Ridgeia piscesae</name>
    <name type="common">Tubeworm</name>
    <dbReference type="NCBI Taxonomy" id="27915"/>
    <lineage>
        <taxon>Eukaryota</taxon>
        <taxon>Metazoa</taxon>
        <taxon>Spiralia</taxon>
        <taxon>Lophotrochozoa</taxon>
        <taxon>Annelida</taxon>
        <taxon>Polychaeta</taxon>
        <taxon>Sedentaria</taxon>
        <taxon>Canalipalpata</taxon>
        <taxon>Sabellida</taxon>
        <taxon>Siboglinidae</taxon>
        <taxon>Ridgeia</taxon>
    </lineage>
</organism>
<evidence type="ECO:0000313" key="2">
    <source>
        <dbReference type="EMBL" id="KAK2175122.1"/>
    </source>
</evidence>
<feature type="region of interest" description="Disordered" evidence="1">
    <location>
        <begin position="77"/>
        <end position="122"/>
    </location>
</feature>
<gene>
    <name evidence="2" type="ORF">NP493_746g01007</name>
</gene>
<proteinExistence type="predicted"/>
<dbReference type="Proteomes" id="UP001209878">
    <property type="component" value="Unassembled WGS sequence"/>
</dbReference>
<name>A0AAD9KPJ6_RIDPI</name>
<accession>A0AAD9KPJ6</accession>